<accession>A0A6A6W110</accession>
<reference evidence="2" key="1">
    <citation type="journal article" date="2020" name="Stud. Mycol.">
        <title>101 Dothideomycetes genomes: a test case for predicting lifestyles and emergence of pathogens.</title>
        <authorList>
            <person name="Haridas S."/>
            <person name="Albert R."/>
            <person name="Binder M."/>
            <person name="Bloem J."/>
            <person name="Labutti K."/>
            <person name="Salamov A."/>
            <person name="Andreopoulos B."/>
            <person name="Baker S."/>
            <person name="Barry K."/>
            <person name="Bills G."/>
            <person name="Bluhm B."/>
            <person name="Cannon C."/>
            <person name="Castanera R."/>
            <person name="Culley D."/>
            <person name="Daum C."/>
            <person name="Ezra D."/>
            <person name="Gonzalez J."/>
            <person name="Henrissat B."/>
            <person name="Kuo A."/>
            <person name="Liang C."/>
            <person name="Lipzen A."/>
            <person name="Lutzoni F."/>
            <person name="Magnuson J."/>
            <person name="Mondo S."/>
            <person name="Nolan M."/>
            <person name="Ohm R."/>
            <person name="Pangilinan J."/>
            <person name="Park H.-J."/>
            <person name="Ramirez L."/>
            <person name="Alfaro M."/>
            <person name="Sun H."/>
            <person name="Tritt A."/>
            <person name="Yoshinaga Y."/>
            <person name="Zwiers L.-H."/>
            <person name="Turgeon B."/>
            <person name="Goodwin S."/>
            <person name="Spatafora J."/>
            <person name="Crous P."/>
            <person name="Grigoriev I."/>
        </authorList>
    </citation>
    <scope>NUCLEOTIDE SEQUENCE</scope>
    <source>
        <strain evidence="2">CBS 121739</strain>
    </source>
</reference>
<feature type="compositionally biased region" description="Low complexity" evidence="1">
    <location>
        <begin position="56"/>
        <end position="72"/>
    </location>
</feature>
<dbReference type="RefSeq" id="XP_033598115.1">
    <property type="nucleotide sequence ID" value="XM_033744499.1"/>
</dbReference>
<keyword evidence="3" id="KW-1185">Reference proteome</keyword>
<dbReference type="EMBL" id="ML996577">
    <property type="protein sequence ID" value="KAF2755664.1"/>
    <property type="molecule type" value="Genomic_DNA"/>
</dbReference>
<protein>
    <submittedName>
        <fullName evidence="2">Uncharacterized protein</fullName>
    </submittedName>
</protein>
<dbReference type="AlphaFoldDB" id="A0A6A6W110"/>
<feature type="region of interest" description="Disordered" evidence="1">
    <location>
        <begin position="1"/>
        <end position="128"/>
    </location>
</feature>
<gene>
    <name evidence="2" type="ORF">EJ05DRAFT_478627</name>
</gene>
<proteinExistence type="predicted"/>
<evidence type="ECO:0000256" key="1">
    <source>
        <dbReference type="SAM" id="MobiDB-lite"/>
    </source>
</evidence>
<name>A0A6A6W110_9PEZI</name>
<evidence type="ECO:0000313" key="3">
    <source>
        <dbReference type="Proteomes" id="UP000799437"/>
    </source>
</evidence>
<dbReference type="Proteomes" id="UP000799437">
    <property type="component" value="Unassembled WGS sequence"/>
</dbReference>
<organism evidence="2 3">
    <name type="scientific">Pseudovirgaria hyperparasitica</name>
    <dbReference type="NCBI Taxonomy" id="470096"/>
    <lineage>
        <taxon>Eukaryota</taxon>
        <taxon>Fungi</taxon>
        <taxon>Dikarya</taxon>
        <taxon>Ascomycota</taxon>
        <taxon>Pezizomycotina</taxon>
        <taxon>Dothideomycetes</taxon>
        <taxon>Dothideomycetes incertae sedis</taxon>
        <taxon>Acrospermales</taxon>
        <taxon>Acrospermaceae</taxon>
        <taxon>Pseudovirgaria</taxon>
    </lineage>
</organism>
<dbReference type="GeneID" id="54485553"/>
<sequence length="128" mass="14057">MSSFSRNPPGHDRKPSATTGSTRQRGAQSTLETRNSIRTTKESATASVAERRTERSQVTTTRQTVAVRTARSPLKPANDNRPNARKSKDMGKPSKLVDPISMSTQTHEEEPMGIIESSPLHIQDVNAM</sequence>
<evidence type="ECO:0000313" key="2">
    <source>
        <dbReference type="EMBL" id="KAF2755664.1"/>
    </source>
</evidence>
<feature type="compositionally biased region" description="Polar residues" evidence="1">
    <location>
        <begin position="16"/>
        <end position="46"/>
    </location>
</feature>